<feature type="non-terminal residue" evidence="11">
    <location>
        <position position="1"/>
    </location>
</feature>
<comment type="subcellular location">
    <subcellularLocation>
        <location evidence="1">Nucleus</location>
        <location evidence="1">Nucleolus</location>
    </subcellularLocation>
</comment>
<evidence type="ECO:0000256" key="2">
    <source>
        <dbReference type="ARBA" id="ARBA00009211"/>
    </source>
</evidence>
<evidence type="ECO:0000256" key="7">
    <source>
        <dbReference type="ARBA" id="ARBA00053627"/>
    </source>
</evidence>
<protein>
    <recommendedName>
        <fullName evidence="5">Nucleolar protein 56</fullName>
    </recommendedName>
    <alternativeName>
        <fullName evidence="6">Nucleolar protein 5A</fullName>
    </alternativeName>
</protein>
<accession>A0A7K5WC93</accession>
<dbReference type="AlphaFoldDB" id="A0A7K5WC93"/>
<name>A0A7K5WC93_9SYLV</name>
<keyword evidence="3" id="KW-0690">Ribosome biogenesis</keyword>
<dbReference type="Pfam" id="PF01798">
    <property type="entry name" value="Nop"/>
    <property type="match status" value="1"/>
</dbReference>
<comment type="similarity">
    <text evidence="2">Belongs to the NOP5/NOP56 family.</text>
</comment>
<comment type="subunit">
    <text evidence="8">Part of a large pre-ribosomal ribonucleoprotein (RNP) complex, that consists of at least 62 ribosomal proteins, 45 nonribosomal proteins and both pre-rRNA and mature rRNA species. Within this complex directly interacts with TCOF1 in an RNA-independent manner. Core component of box C/D small nucleolar ribonucleoprotein (snoRNP) particles; the core proteins SNU13, NOP56, NOP58 and FBL or FBLL1 assemble stepwise onto the snoRNA. Interacts with NOP1 and NOP58. Interacts with NUFIP1, RUVBL1 and RUVBL2; RUVBL1:RUVBL2 seem to bridge the association of NOP56 with NUFIP1. Part of the small subunit (SSU) processome, composed of more than 70 proteins and the RNA chaperone small nucleolar RNA (snoRNA) U3. Interacts with NOP2 and FBL.</text>
</comment>
<comment type="function">
    <text evidence="7">Involved in the early to middle stages of 60S ribosomal subunit biogenesis. Required for the biogenesis of box C/D snoRNAs such U3, U8 and U14 snoRNAs. Part of the small subunit (SSU) processome, first precursor of the small eukaryotic ribosomal subunit. During the assembly of the SSU processome in the nucleolus, many ribosome biogenesis factors, an RNA chaperone and ribosomal proteins associate with the nascent pre-rRNA and work in concert to generate RNA folding, modifications, rearrangements and cleavage as well as targeted degradation of pre-ribosomal RNA by the RNA exosome. Core component of box C/D small nucleolar ribonucleoprotein (snoRNP) complexes that function in methylation of multiple sites on ribosomal RNAs (rRNAs) and messenger RNAs (mRNAs).</text>
</comment>
<dbReference type="GO" id="GO:0030515">
    <property type="term" value="F:snoRNA binding"/>
    <property type="evidence" value="ECO:0007669"/>
    <property type="project" value="InterPro"/>
</dbReference>
<organism evidence="11 12">
    <name type="scientific">Hylia prasina</name>
    <name type="common">green hylia</name>
    <dbReference type="NCBI Taxonomy" id="208073"/>
    <lineage>
        <taxon>Eukaryota</taxon>
        <taxon>Metazoa</taxon>
        <taxon>Chordata</taxon>
        <taxon>Craniata</taxon>
        <taxon>Vertebrata</taxon>
        <taxon>Euteleostomi</taxon>
        <taxon>Archelosauria</taxon>
        <taxon>Archosauria</taxon>
        <taxon>Dinosauria</taxon>
        <taxon>Saurischia</taxon>
        <taxon>Theropoda</taxon>
        <taxon>Coelurosauria</taxon>
        <taxon>Aves</taxon>
        <taxon>Neognathae</taxon>
        <taxon>Neoaves</taxon>
        <taxon>Telluraves</taxon>
        <taxon>Australaves</taxon>
        <taxon>Passeriformes</taxon>
        <taxon>Sylvioidea</taxon>
        <taxon>Sylviidae</taxon>
        <taxon>Acrocephalinae</taxon>
        <taxon>Hylia</taxon>
    </lineage>
</organism>
<keyword evidence="12" id="KW-1185">Reference proteome</keyword>
<dbReference type="InterPro" id="IPR036070">
    <property type="entry name" value="Nop_dom_sf"/>
</dbReference>
<reference evidence="11 12" key="1">
    <citation type="submission" date="2019-09" db="EMBL/GenBank/DDBJ databases">
        <title>Bird 10,000 Genomes (B10K) Project - Family phase.</title>
        <authorList>
            <person name="Zhang G."/>
        </authorList>
    </citation>
    <scope>NUCLEOTIDE SEQUENCE [LARGE SCALE GENOMIC DNA]</scope>
    <source>
        <strain evidence="11">B10K-DU-001-70</strain>
        <tissue evidence="11">Muscle</tissue>
    </source>
</reference>
<dbReference type="InterPro" id="IPR012976">
    <property type="entry name" value="NOSIC"/>
</dbReference>
<dbReference type="InterPro" id="IPR002687">
    <property type="entry name" value="Nop_dom"/>
</dbReference>
<sequence>GVLHEDLRLLLDTALPPKRKKVVLGVGDAKMGAAVLEELGVQCQTGGVVAELMRGIRLHFPALVRGLTAQSAAKAQLGLGHSYSRAKVKFNVHRVDNMIIQSISLLDQLDKDINTFSMRVREWYGYHFPELIKIVPENSMYCRVAKFIGNRRELSEESLEGLEEIVMDSAKAQAILEASRSSMGMDISPLDLINIESFSRRVISLSDYRKGLQEYLRSKMSQVAPSLSALIGEVVRGIWACSAVMGIFFVNSISPRVNGDDSGLSRARGALRGSGVALGVLAPLCPLPAEVPTSVFGDKLREQVEERLAFYETGEPPRKNLEVMKEAVVEANEVVAEVKRRQEKKEKKRKKREKRRLEALAAAAEEPAENSVMEAE</sequence>
<evidence type="ECO:0000313" key="11">
    <source>
        <dbReference type="EMBL" id="NWU38897.1"/>
    </source>
</evidence>
<comment type="caution">
    <text evidence="11">The sequence shown here is derived from an EMBL/GenBank/DDBJ whole genome shotgun (WGS) entry which is preliminary data.</text>
</comment>
<keyword evidence="4" id="KW-0539">Nucleus</keyword>
<evidence type="ECO:0000256" key="3">
    <source>
        <dbReference type="ARBA" id="ARBA00022517"/>
    </source>
</evidence>
<dbReference type="Gene3D" id="1.10.287.4070">
    <property type="match status" value="1"/>
</dbReference>
<gene>
    <name evidence="11" type="primary">Nop56</name>
    <name evidence="11" type="ORF">HYLPRA_R05737</name>
</gene>
<dbReference type="PANTHER" id="PTHR10894:SF0">
    <property type="entry name" value="NUCLEOLAR PROTEIN 56"/>
    <property type="match status" value="1"/>
</dbReference>
<dbReference type="Proteomes" id="UP000557268">
    <property type="component" value="Unassembled WGS sequence"/>
</dbReference>
<evidence type="ECO:0000256" key="8">
    <source>
        <dbReference type="ARBA" id="ARBA00064370"/>
    </source>
</evidence>
<proteinExistence type="inferred from homology"/>
<evidence type="ECO:0000256" key="1">
    <source>
        <dbReference type="ARBA" id="ARBA00004604"/>
    </source>
</evidence>
<evidence type="ECO:0000256" key="9">
    <source>
        <dbReference type="SAM" id="MobiDB-lite"/>
    </source>
</evidence>
<dbReference type="InterPro" id="IPR045056">
    <property type="entry name" value="Nop56/Nop58"/>
</dbReference>
<feature type="domain" description="NOSIC" evidence="10">
    <location>
        <begin position="98"/>
        <end position="150"/>
    </location>
</feature>
<feature type="region of interest" description="Disordered" evidence="9">
    <location>
        <begin position="339"/>
        <end position="376"/>
    </location>
</feature>
<dbReference type="GO" id="GO:0042254">
    <property type="term" value="P:ribosome biogenesis"/>
    <property type="evidence" value="ECO:0007669"/>
    <property type="project" value="UniProtKB-KW"/>
</dbReference>
<evidence type="ECO:0000256" key="5">
    <source>
        <dbReference type="ARBA" id="ARBA00040742"/>
    </source>
</evidence>
<dbReference type="SMART" id="SM00931">
    <property type="entry name" value="NOSIC"/>
    <property type="match status" value="1"/>
</dbReference>
<dbReference type="SUPFAM" id="SSF89124">
    <property type="entry name" value="Nop domain"/>
    <property type="match status" value="1"/>
</dbReference>
<evidence type="ECO:0000256" key="6">
    <source>
        <dbReference type="ARBA" id="ARBA00041388"/>
    </source>
</evidence>
<dbReference type="GO" id="GO:0031428">
    <property type="term" value="C:box C/D methylation guide snoRNP complex"/>
    <property type="evidence" value="ECO:0007669"/>
    <property type="project" value="InterPro"/>
</dbReference>
<dbReference type="GO" id="GO:0032040">
    <property type="term" value="C:small-subunit processome"/>
    <property type="evidence" value="ECO:0007669"/>
    <property type="project" value="InterPro"/>
</dbReference>
<evidence type="ECO:0000259" key="10">
    <source>
        <dbReference type="SMART" id="SM00931"/>
    </source>
</evidence>
<evidence type="ECO:0000313" key="12">
    <source>
        <dbReference type="Proteomes" id="UP000557268"/>
    </source>
</evidence>
<dbReference type="PANTHER" id="PTHR10894">
    <property type="entry name" value="NUCLEOLAR PROTEIN 5 NUCLEOLAR PROTEIN NOP5 NOP58"/>
    <property type="match status" value="1"/>
</dbReference>
<feature type="non-terminal residue" evidence="11">
    <location>
        <position position="376"/>
    </location>
</feature>
<dbReference type="FunFam" id="1.10.287.4070:FF:000002">
    <property type="entry name" value="Nucleolar protein 56"/>
    <property type="match status" value="1"/>
</dbReference>
<dbReference type="EMBL" id="VYXD01007639">
    <property type="protein sequence ID" value="NWU38897.1"/>
    <property type="molecule type" value="Genomic_DNA"/>
</dbReference>
<evidence type="ECO:0000256" key="4">
    <source>
        <dbReference type="ARBA" id="ARBA00023242"/>
    </source>
</evidence>